<dbReference type="InterPro" id="IPR019292">
    <property type="entry name" value="McrC"/>
</dbReference>
<gene>
    <name evidence="1" type="ORF">SAMN02745216_04258</name>
</gene>
<evidence type="ECO:0000313" key="1">
    <source>
        <dbReference type="EMBL" id="SHK89171.1"/>
    </source>
</evidence>
<proteinExistence type="predicted"/>
<dbReference type="Pfam" id="PF10117">
    <property type="entry name" value="McrBC"/>
    <property type="match status" value="1"/>
</dbReference>
<dbReference type="Proteomes" id="UP000183994">
    <property type="component" value="Unassembled WGS sequence"/>
</dbReference>
<organism evidence="1 2">
    <name type="scientific">Desulfatibacillum alkenivorans DSM 16219</name>
    <dbReference type="NCBI Taxonomy" id="1121393"/>
    <lineage>
        <taxon>Bacteria</taxon>
        <taxon>Pseudomonadati</taxon>
        <taxon>Thermodesulfobacteriota</taxon>
        <taxon>Desulfobacteria</taxon>
        <taxon>Desulfobacterales</taxon>
        <taxon>Desulfatibacillaceae</taxon>
        <taxon>Desulfatibacillum</taxon>
    </lineage>
</organism>
<dbReference type="PANTHER" id="PTHR38733">
    <property type="entry name" value="PROTEIN MCRC"/>
    <property type="match status" value="1"/>
</dbReference>
<dbReference type="OrthoDB" id="251794at2"/>
<name>A0A1M6W632_9BACT</name>
<protein>
    <submittedName>
        <fullName evidence="1">5-methylcytosine-specific restriction enzyme subunit McrC</fullName>
    </submittedName>
</protein>
<dbReference type="PANTHER" id="PTHR38733:SF1">
    <property type="entry name" value="TYPE IV METHYL-DIRECTED RESTRICTION ENZYME ECOKMCRBC"/>
    <property type="match status" value="1"/>
</dbReference>
<evidence type="ECO:0000313" key="2">
    <source>
        <dbReference type="Proteomes" id="UP000183994"/>
    </source>
</evidence>
<reference evidence="2" key="1">
    <citation type="submission" date="2016-11" db="EMBL/GenBank/DDBJ databases">
        <authorList>
            <person name="Varghese N."/>
            <person name="Submissions S."/>
        </authorList>
    </citation>
    <scope>NUCLEOTIDE SEQUENCE [LARGE SCALE GENOMIC DNA]</scope>
    <source>
        <strain evidence="2">DSM 16219</strain>
    </source>
</reference>
<dbReference type="STRING" id="1121393.SAMN02745216_04258"/>
<sequence>MNSGQTIMEVRLSEWDRKGPDTDDILKDLTLQKLGTSADQLSGIEETRGVTFRELRTGLEISTTSYVGRIQVGKLSVAISPKIQGMPLARLIRYAYGLRDLHLHSLAEHWTDQSALVDLLLVQLLQELKELIARGLVRKYSRRPENLASPRGKIDLVSLAKRGGRFDATVPCIHHPRTYDWLPNRILAQGLLAGAHLTGDPEIRSGLRRLYSLLETSVPSCRLDWKSVNDALNCLDRQSRAYLPALTIVRLLVEGQGVVFGQGSELATFKGFLFDMNRFFQQLLLRFFQEHIRPETVRSELPLNGMIQFETTSPGRRAGFRSPRPDFAIVHNGQSQNLLDAKYRDIWGQSIPRDWTYQLSMYALANALTPEATILYPTLALDAVEEKILISHPVNRKHLATVRLRPVKLLALADLVSSGARSAFDERKQLARHLCFGQSLN</sequence>
<dbReference type="EMBL" id="FQZU01000037">
    <property type="protein sequence ID" value="SHK89171.1"/>
    <property type="molecule type" value="Genomic_DNA"/>
</dbReference>
<dbReference type="RefSeq" id="WP_073478278.1">
    <property type="nucleotide sequence ID" value="NZ_FQZU01000037.1"/>
</dbReference>
<keyword evidence="2" id="KW-1185">Reference proteome</keyword>
<dbReference type="AlphaFoldDB" id="A0A1M6W632"/>
<accession>A0A1M6W632</accession>